<dbReference type="Proteomes" id="UP000612055">
    <property type="component" value="Unassembled WGS sequence"/>
</dbReference>
<gene>
    <name evidence="3" type="ORF">HYH03_003555</name>
</gene>
<feature type="compositionally biased region" description="Low complexity" evidence="1">
    <location>
        <begin position="261"/>
        <end position="277"/>
    </location>
</feature>
<feature type="compositionally biased region" description="Pro residues" evidence="1">
    <location>
        <begin position="11"/>
        <end position="26"/>
    </location>
</feature>
<evidence type="ECO:0000313" key="4">
    <source>
        <dbReference type="Proteomes" id="UP000612055"/>
    </source>
</evidence>
<keyword evidence="4" id="KW-1185">Reference proteome</keyword>
<feature type="region of interest" description="Disordered" evidence="1">
    <location>
        <begin position="8"/>
        <end position="33"/>
    </location>
</feature>
<reference evidence="3" key="1">
    <citation type="journal article" date="2020" name="bioRxiv">
        <title>Comparative genomics of Chlamydomonas.</title>
        <authorList>
            <person name="Craig R.J."/>
            <person name="Hasan A.R."/>
            <person name="Ness R.W."/>
            <person name="Keightley P.D."/>
        </authorList>
    </citation>
    <scope>NUCLEOTIDE SEQUENCE</scope>
    <source>
        <strain evidence="3">CCAP 11/70</strain>
    </source>
</reference>
<name>A0A836C423_9CHLO</name>
<feature type="transmembrane region" description="Helical" evidence="2">
    <location>
        <begin position="81"/>
        <end position="103"/>
    </location>
</feature>
<evidence type="ECO:0000256" key="1">
    <source>
        <dbReference type="SAM" id="MobiDB-lite"/>
    </source>
</evidence>
<evidence type="ECO:0000313" key="3">
    <source>
        <dbReference type="EMBL" id="KAG2498294.1"/>
    </source>
</evidence>
<evidence type="ECO:0000256" key="2">
    <source>
        <dbReference type="SAM" id="Phobius"/>
    </source>
</evidence>
<comment type="caution">
    <text evidence="3">The sequence shown here is derived from an EMBL/GenBank/DDBJ whole genome shotgun (WGS) entry which is preliminary data.</text>
</comment>
<protein>
    <submittedName>
        <fullName evidence="3">Uncharacterized protein</fullName>
    </submittedName>
</protein>
<feature type="region of interest" description="Disordered" evidence="1">
    <location>
        <begin position="46"/>
        <end position="75"/>
    </location>
</feature>
<proteinExistence type="predicted"/>
<dbReference type="EMBL" id="JAEHOE010000010">
    <property type="protein sequence ID" value="KAG2498294.1"/>
    <property type="molecule type" value="Genomic_DNA"/>
</dbReference>
<feature type="compositionally biased region" description="Basic and acidic residues" evidence="1">
    <location>
        <begin position="46"/>
        <end position="58"/>
    </location>
</feature>
<keyword evidence="2" id="KW-1133">Transmembrane helix</keyword>
<keyword evidence="2" id="KW-0812">Transmembrane</keyword>
<dbReference type="AlphaFoldDB" id="A0A836C423"/>
<organism evidence="3 4">
    <name type="scientific">Edaphochlamys debaryana</name>
    <dbReference type="NCBI Taxonomy" id="47281"/>
    <lineage>
        <taxon>Eukaryota</taxon>
        <taxon>Viridiplantae</taxon>
        <taxon>Chlorophyta</taxon>
        <taxon>core chlorophytes</taxon>
        <taxon>Chlorophyceae</taxon>
        <taxon>CS clade</taxon>
        <taxon>Chlamydomonadales</taxon>
        <taxon>Chlamydomonadales incertae sedis</taxon>
        <taxon>Edaphochlamys</taxon>
    </lineage>
</organism>
<feature type="region of interest" description="Disordered" evidence="1">
    <location>
        <begin position="135"/>
        <end position="163"/>
    </location>
</feature>
<keyword evidence="2" id="KW-0472">Membrane</keyword>
<accession>A0A836C423</accession>
<feature type="region of interest" description="Disordered" evidence="1">
    <location>
        <begin position="244"/>
        <end position="277"/>
    </location>
</feature>
<feature type="compositionally biased region" description="Gly residues" evidence="1">
    <location>
        <begin position="140"/>
        <end position="149"/>
    </location>
</feature>
<sequence length="277" mass="26873">MLVPALVAADAPPPTAASAPKPPPARLPDGSRTTALSREELEKAKNTLKALDDPDSARIADPSLLLRPPAPHKAPPSVGTIAGPVAGVAALCFFVGAIGRIAWLMGRNKKQRAAAEEQARQRAAAAASAAAAADPEAALGGTGPAGNGGAAHAHGKAAHGATPPPLPLLPSVFGSREAQSLYAAAMAALPPSKQQLAVIGGPLAHASAQPGLVCAVGVPVPAAEPALGQPVAAMPPAAPGEALPARLEASLPPPAPAVNEGGAPSAVAASHPAAGGK</sequence>